<keyword evidence="2" id="KW-1185">Reference proteome</keyword>
<sequence length="85" mass="9745">MGIQEVLLNTLSKFTLDGSIDCPVKTKPKRSIFLRFRPSPKGSFLQVLERRQDRRNMIFILKANKLHGQTSTTWAVLAEAMQGRQ</sequence>
<dbReference type="Proteomes" id="UP000595140">
    <property type="component" value="Unassembled WGS sequence"/>
</dbReference>
<dbReference type="AlphaFoldDB" id="A0A484MMI0"/>
<name>A0A484MMI0_9ASTE</name>
<evidence type="ECO:0000313" key="1">
    <source>
        <dbReference type="EMBL" id="VFQ90042.1"/>
    </source>
</evidence>
<evidence type="ECO:0000313" key="2">
    <source>
        <dbReference type="Proteomes" id="UP000595140"/>
    </source>
</evidence>
<dbReference type="EMBL" id="OOIL02003935">
    <property type="protein sequence ID" value="VFQ90042.1"/>
    <property type="molecule type" value="Genomic_DNA"/>
</dbReference>
<reference evidence="1 2" key="1">
    <citation type="submission" date="2018-04" db="EMBL/GenBank/DDBJ databases">
        <authorList>
            <person name="Vogel A."/>
        </authorList>
    </citation>
    <scope>NUCLEOTIDE SEQUENCE [LARGE SCALE GENOMIC DNA]</scope>
</reference>
<proteinExistence type="predicted"/>
<gene>
    <name evidence="1" type="ORF">CCAM_LOCUS31818</name>
</gene>
<organism evidence="1 2">
    <name type="scientific">Cuscuta campestris</name>
    <dbReference type="NCBI Taxonomy" id="132261"/>
    <lineage>
        <taxon>Eukaryota</taxon>
        <taxon>Viridiplantae</taxon>
        <taxon>Streptophyta</taxon>
        <taxon>Embryophyta</taxon>
        <taxon>Tracheophyta</taxon>
        <taxon>Spermatophyta</taxon>
        <taxon>Magnoliopsida</taxon>
        <taxon>eudicotyledons</taxon>
        <taxon>Gunneridae</taxon>
        <taxon>Pentapetalae</taxon>
        <taxon>asterids</taxon>
        <taxon>lamiids</taxon>
        <taxon>Solanales</taxon>
        <taxon>Convolvulaceae</taxon>
        <taxon>Cuscuteae</taxon>
        <taxon>Cuscuta</taxon>
        <taxon>Cuscuta subgen. Grammica</taxon>
        <taxon>Cuscuta sect. Cleistogrammica</taxon>
    </lineage>
</organism>
<accession>A0A484MMI0</accession>
<protein>
    <submittedName>
        <fullName evidence="1">Uncharacterized protein</fullName>
    </submittedName>
</protein>